<evidence type="ECO:0000313" key="3">
    <source>
        <dbReference type="Proteomes" id="UP001159364"/>
    </source>
</evidence>
<keyword evidence="3" id="KW-1185">Reference proteome</keyword>
<keyword evidence="1" id="KW-1133">Transmembrane helix</keyword>
<dbReference type="AlphaFoldDB" id="A0AAV8TU71"/>
<evidence type="ECO:0000256" key="1">
    <source>
        <dbReference type="SAM" id="Phobius"/>
    </source>
</evidence>
<reference evidence="2 3" key="1">
    <citation type="submission" date="2021-09" db="EMBL/GenBank/DDBJ databases">
        <title>Genomic insights and catalytic innovation underlie evolution of tropane alkaloids biosynthesis.</title>
        <authorList>
            <person name="Wang Y.-J."/>
            <person name="Tian T."/>
            <person name="Huang J.-P."/>
            <person name="Huang S.-X."/>
        </authorList>
    </citation>
    <scope>NUCLEOTIDE SEQUENCE [LARGE SCALE GENOMIC DNA]</scope>
    <source>
        <strain evidence="2">KIB-2018</strain>
        <tissue evidence="2">Leaf</tissue>
    </source>
</reference>
<dbReference type="Proteomes" id="UP001159364">
    <property type="component" value="Linkage Group LG03"/>
</dbReference>
<name>A0AAV8TU71_9ROSI</name>
<evidence type="ECO:0000313" key="2">
    <source>
        <dbReference type="EMBL" id="KAJ8769775.1"/>
    </source>
</evidence>
<dbReference type="EMBL" id="JAIWQS010000003">
    <property type="protein sequence ID" value="KAJ8769775.1"/>
    <property type="molecule type" value="Genomic_DNA"/>
</dbReference>
<keyword evidence="1" id="KW-0812">Transmembrane</keyword>
<accession>A0AAV8TU71</accession>
<comment type="caution">
    <text evidence="2">The sequence shown here is derived from an EMBL/GenBank/DDBJ whole genome shotgun (WGS) entry which is preliminary data.</text>
</comment>
<feature type="transmembrane region" description="Helical" evidence="1">
    <location>
        <begin position="63"/>
        <end position="80"/>
    </location>
</feature>
<sequence length="83" mass="9300">MDAVTTSDIFKDATKVVAKIIGKPESIQLISIRGLGLSVNGKLNSTVAEILQTKFFLIIDNKFYLFKFLISVFGFSFFQFSKL</sequence>
<organism evidence="2 3">
    <name type="scientific">Erythroxylum novogranatense</name>
    <dbReference type="NCBI Taxonomy" id="1862640"/>
    <lineage>
        <taxon>Eukaryota</taxon>
        <taxon>Viridiplantae</taxon>
        <taxon>Streptophyta</taxon>
        <taxon>Embryophyta</taxon>
        <taxon>Tracheophyta</taxon>
        <taxon>Spermatophyta</taxon>
        <taxon>Magnoliopsida</taxon>
        <taxon>eudicotyledons</taxon>
        <taxon>Gunneridae</taxon>
        <taxon>Pentapetalae</taxon>
        <taxon>rosids</taxon>
        <taxon>fabids</taxon>
        <taxon>Malpighiales</taxon>
        <taxon>Erythroxylaceae</taxon>
        <taxon>Erythroxylum</taxon>
    </lineage>
</organism>
<keyword evidence="1" id="KW-0472">Membrane</keyword>
<proteinExistence type="predicted"/>
<gene>
    <name evidence="2" type="ORF">K2173_007635</name>
</gene>
<protein>
    <submittedName>
        <fullName evidence="2">Uncharacterized protein</fullName>
    </submittedName>
</protein>